<evidence type="ECO:0000256" key="1">
    <source>
        <dbReference type="SAM" id="MobiDB-lite"/>
    </source>
</evidence>
<evidence type="ECO:0000313" key="2">
    <source>
        <dbReference type="EMBL" id="GAG54517.1"/>
    </source>
</evidence>
<proteinExistence type="predicted"/>
<gene>
    <name evidence="2" type="ORF">S01H4_19082</name>
</gene>
<dbReference type="EMBL" id="BART01008489">
    <property type="protein sequence ID" value="GAG54517.1"/>
    <property type="molecule type" value="Genomic_DNA"/>
</dbReference>
<comment type="caution">
    <text evidence="2">The sequence shown here is derived from an EMBL/GenBank/DDBJ whole genome shotgun (WGS) entry which is preliminary data.</text>
</comment>
<dbReference type="AlphaFoldDB" id="X0Z823"/>
<name>X0Z823_9ZZZZ</name>
<accession>X0Z823</accession>
<sequence>MLKELREKRGKLVHDAREILDKAKEEKREITEEENTQWDSIMAIGGELEKLDKQIEREERQQEADRKAAEIHLETQKTQEAGTEKPLEERMAAALNYHIITGMTVASVRICTASSIAFISLAT</sequence>
<protein>
    <submittedName>
        <fullName evidence="2">Uncharacterized protein</fullName>
    </submittedName>
</protein>
<reference evidence="2" key="1">
    <citation type="journal article" date="2014" name="Front. Microbiol.">
        <title>High frequency of phylogenetically diverse reductive dehalogenase-homologous genes in deep subseafloor sedimentary metagenomes.</title>
        <authorList>
            <person name="Kawai M."/>
            <person name="Futagami T."/>
            <person name="Toyoda A."/>
            <person name="Takaki Y."/>
            <person name="Nishi S."/>
            <person name="Hori S."/>
            <person name="Arai W."/>
            <person name="Tsubouchi T."/>
            <person name="Morono Y."/>
            <person name="Uchiyama I."/>
            <person name="Ito T."/>
            <person name="Fujiyama A."/>
            <person name="Inagaki F."/>
            <person name="Takami H."/>
        </authorList>
    </citation>
    <scope>NUCLEOTIDE SEQUENCE</scope>
    <source>
        <strain evidence="2">Expedition CK06-06</strain>
    </source>
</reference>
<feature type="region of interest" description="Disordered" evidence="1">
    <location>
        <begin position="56"/>
        <end position="86"/>
    </location>
</feature>
<feature type="non-terminal residue" evidence="2">
    <location>
        <position position="123"/>
    </location>
</feature>
<organism evidence="2">
    <name type="scientific">marine sediment metagenome</name>
    <dbReference type="NCBI Taxonomy" id="412755"/>
    <lineage>
        <taxon>unclassified sequences</taxon>
        <taxon>metagenomes</taxon>
        <taxon>ecological metagenomes</taxon>
    </lineage>
</organism>